<sequence length="368" mass="40456">MAEDLKHAPIAAITDSDHGAWNTIACCFLIVTSILATVLRVWVTLQRRNQLGLDDALFGLALILAIVMSIISQQMVHAGLGQHQDTLSSKDVDTFYKFHYASQILALLSMYCSKASVIFLFHRIIPAPGPRGLKVLAPFIATCGVVSICLVAFQCQLPKPWILEPFSCSTRGRVHYVNTGLNIVTDTLLAVWLVPTIRGLQTTKSRKLIVSVLLLARFLVCMCDGGKIFFVSRALQSEDSTWSFLDWAIMEQVVVHLSLNHATLPRINSFLRTLHTGAAASTIRAGTSHTRGYGQVSRPINISEPRKSPLQALRNTSVSSSQEHLHLPQATEMSTMVIAGDDKSTSSAGKGFPHDQIKIEQTVEISRR</sequence>
<name>A0A6A6VB71_9PLEO</name>
<dbReference type="OrthoDB" id="3918601at2759"/>
<protein>
    <recommendedName>
        <fullName evidence="3">Rhodopsin domain-containing protein</fullName>
    </recommendedName>
</protein>
<dbReference type="PANTHER" id="PTHR38794">
    <property type="entry name" value="INTEGRAL MEMBRANE PROTEIN"/>
    <property type="match status" value="1"/>
</dbReference>
<dbReference type="Pfam" id="PF20684">
    <property type="entry name" value="Fung_rhodopsin"/>
    <property type="match status" value="1"/>
</dbReference>
<evidence type="ECO:0000256" key="1">
    <source>
        <dbReference type="SAM" id="MobiDB-lite"/>
    </source>
</evidence>
<feature type="transmembrane region" description="Helical" evidence="2">
    <location>
        <begin position="20"/>
        <end position="45"/>
    </location>
</feature>
<feature type="transmembrane region" description="Helical" evidence="2">
    <location>
        <begin position="57"/>
        <end position="80"/>
    </location>
</feature>
<evidence type="ECO:0000259" key="3">
    <source>
        <dbReference type="Pfam" id="PF20684"/>
    </source>
</evidence>
<keyword evidence="2" id="KW-0812">Transmembrane</keyword>
<dbReference type="InterPro" id="IPR049326">
    <property type="entry name" value="Rhodopsin_dom_fungi"/>
</dbReference>
<evidence type="ECO:0000256" key="2">
    <source>
        <dbReference type="SAM" id="Phobius"/>
    </source>
</evidence>
<keyword evidence="5" id="KW-1185">Reference proteome</keyword>
<dbReference type="PANTHER" id="PTHR38794:SF3">
    <property type="entry name" value="INTEGRAL MEMBRANE PROTEIN"/>
    <property type="match status" value="1"/>
</dbReference>
<dbReference type="EMBL" id="MU006571">
    <property type="protein sequence ID" value="KAF2747795.1"/>
    <property type="molecule type" value="Genomic_DNA"/>
</dbReference>
<feature type="transmembrane region" description="Helical" evidence="2">
    <location>
        <begin position="133"/>
        <end position="154"/>
    </location>
</feature>
<feature type="transmembrane region" description="Helical" evidence="2">
    <location>
        <begin position="208"/>
        <end position="230"/>
    </location>
</feature>
<keyword evidence="2" id="KW-1133">Transmembrane helix</keyword>
<dbReference type="Proteomes" id="UP000799440">
    <property type="component" value="Unassembled WGS sequence"/>
</dbReference>
<proteinExistence type="predicted"/>
<keyword evidence="2" id="KW-0472">Membrane</keyword>
<evidence type="ECO:0000313" key="5">
    <source>
        <dbReference type="Proteomes" id="UP000799440"/>
    </source>
</evidence>
<feature type="domain" description="Rhodopsin" evidence="3">
    <location>
        <begin position="39"/>
        <end position="272"/>
    </location>
</feature>
<organism evidence="4 5">
    <name type="scientific">Sporormia fimetaria CBS 119925</name>
    <dbReference type="NCBI Taxonomy" id="1340428"/>
    <lineage>
        <taxon>Eukaryota</taxon>
        <taxon>Fungi</taxon>
        <taxon>Dikarya</taxon>
        <taxon>Ascomycota</taxon>
        <taxon>Pezizomycotina</taxon>
        <taxon>Dothideomycetes</taxon>
        <taxon>Pleosporomycetidae</taxon>
        <taxon>Pleosporales</taxon>
        <taxon>Sporormiaceae</taxon>
        <taxon>Sporormia</taxon>
    </lineage>
</organism>
<feature type="transmembrane region" description="Helical" evidence="2">
    <location>
        <begin position="100"/>
        <end position="121"/>
    </location>
</feature>
<dbReference type="AlphaFoldDB" id="A0A6A6VB71"/>
<reference evidence="4" key="1">
    <citation type="journal article" date="2020" name="Stud. Mycol.">
        <title>101 Dothideomycetes genomes: a test case for predicting lifestyles and emergence of pathogens.</title>
        <authorList>
            <person name="Haridas S."/>
            <person name="Albert R."/>
            <person name="Binder M."/>
            <person name="Bloem J."/>
            <person name="Labutti K."/>
            <person name="Salamov A."/>
            <person name="Andreopoulos B."/>
            <person name="Baker S."/>
            <person name="Barry K."/>
            <person name="Bills G."/>
            <person name="Bluhm B."/>
            <person name="Cannon C."/>
            <person name="Castanera R."/>
            <person name="Culley D."/>
            <person name="Daum C."/>
            <person name="Ezra D."/>
            <person name="Gonzalez J."/>
            <person name="Henrissat B."/>
            <person name="Kuo A."/>
            <person name="Liang C."/>
            <person name="Lipzen A."/>
            <person name="Lutzoni F."/>
            <person name="Magnuson J."/>
            <person name="Mondo S."/>
            <person name="Nolan M."/>
            <person name="Ohm R."/>
            <person name="Pangilinan J."/>
            <person name="Park H.-J."/>
            <person name="Ramirez L."/>
            <person name="Alfaro M."/>
            <person name="Sun H."/>
            <person name="Tritt A."/>
            <person name="Yoshinaga Y."/>
            <person name="Zwiers L.-H."/>
            <person name="Turgeon B."/>
            <person name="Goodwin S."/>
            <person name="Spatafora J."/>
            <person name="Crous P."/>
            <person name="Grigoriev I."/>
        </authorList>
    </citation>
    <scope>NUCLEOTIDE SEQUENCE</scope>
    <source>
        <strain evidence="4">CBS 119925</strain>
    </source>
</reference>
<accession>A0A6A6VB71</accession>
<feature type="region of interest" description="Disordered" evidence="1">
    <location>
        <begin position="289"/>
        <end position="309"/>
    </location>
</feature>
<feature type="transmembrane region" description="Helical" evidence="2">
    <location>
        <begin position="174"/>
        <end position="196"/>
    </location>
</feature>
<evidence type="ECO:0000313" key="4">
    <source>
        <dbReference type="EMBL" id="KAF2747795.1"/>
    </source>
</evidence>
<gene>
    <name evidence="4" type="ORF">M011DRAFT_458211</name>
</gene>